<evidence type="ECO:0000313" key="7">
    <source>
        <dbReference type="EMBL" id="QDZ24189.1"/>
    </source>
</evidence>
<evidence type="ECO:0000313" key="8">
    <source>
        <dbReference type="Proteomes" id="UP000316726"/>
    </source>
</evidence>
<keyword evidence="6" id="KW-0732">Signal</keyword>
<keyword evidence="3" id="KW-1133">Transmembrane helix</keyword>
<proteinExistence type="predicted"/>
<dbReference type="AlphaFoldDB" id="A0A5B8MUD9"/>
<evidence type="ECO:0000256" key="3">
    <source>
        <dbReference type="ARBA" id="ARBA00022989"/>
    </source>
</evidence>
<evidence type="ECO:0000256" key="1">
    <source>
        <dbReference type="ARBA" id="ARBA00004167"/>
    </source>
</evidence>
<feature type="compositionally biased region" description="Basic residues" evidence="5">
    <location>
        <begin position="472"/>
        <end position="486"/>
    </location>
</feature>
<sequence>MARRASTRFVALAALVAFVLCHASTGPLLGSSNHLSAVSSSSSVQRHDRAFSLFPGAEAVELDGWEDDQAETFAAEDDGFEEPLKDDQAGKAVGGEGKAEGKAKPATHSATKSQAPQKPYVPWKERGFAYWVNLFDEFAKVVVNEHKGELVLLVVASLYALNYVIGSRRNESVVLEWANTFGLQHESTVYGKNFALVGLENKTSASEIIFRESQACFKCYATGRRYVNWVMTTLDLRKRQDLMSELINLVMPAKDKLVVDVSMTESAMDPMVFAIVKKKLAKRFVSEHKDVKKYATVVTDPQAILNTSKSTSDYTWPRRKLVVVSESKELFSMLVSEAVLKNVFDSKVYLKHFEKYFECMYVTSEGPVPGTEPTKNLLRFEFSLPSDTKKMGELHSLMEFMFHEIDLIGSQKLSPEASRKAQKRRKEVEAELFKESLASRQEAAARKREEKFNKEKSSMTPAQVAKAEEKRKNKILKKNRPKMKMK</sequence>
<dbReference type="EMBL" id="CP031045">
    <property type="protein sequence ID" value="QDZ24189.1"/>
    <property type="molecule type" value="Genomic_DNA"/>
</dbReference>
<accession>A0A5B8MUD9</accession>
<evidence type="ECO:0000256" key="6">
    <source>
        <dbReference type="SAM" id="SignalP"/>
    </source>
</evidence>
<dbReference type="OrthoDB" id="10039147at2759"/>
<keyword evidence="8" id="KW-1185">Reference proteome</keyword>
<dbReference type="STRING" id="1764295.A0A5B8MUD9"/>
<dbReference type="GO" id="GO:0005509">
    <property type="term" value="F:calcium ion binding"/>
    <property type="evidence" value="ECO:0007669"/>
    <property type="project" value="InterPro"/>
</dbReference>
<dbReference type="GO" id="GO:0016020">
    <property type="term" value="C:membrane"/>
    <property type="evidence" value="ECO:0007669"/>
    <property type="project" value="UniProtKB-SubCell"/>
</dbReference>
<keyword evidence="4" id="KW-0472">Membrane</keyword>
<dbReference type="PANTHER" id="PTHR12883">
    <property type="entry name" value="ADIPOCYTE-SPECIFIC PROTEIN 4-RELATED"/>
    <property type="match status" value="1"/>
</dbReference>
<feature type="region of interest" description="Disordered" evidence="5">
    <location>
        <begin position="76"/>
        <end position="118"/>
    </location>
</feature>
<feature type="region of interest" description="Disordered" evidence="5">
    <location>
        <begin position="438"/>
        <end position="486"/>
    </location>
</feature>
<name>A0A5B8MUD9_9CHLO</name>
<feature type="signal peptide" evidence="6">
    <location>
        <begin position="1"/>
        <end position="23"/>
    </location>
</feature>
<protein>
    <submittedName>
        <fullName evidence="7">DUF1682 domain-containing protein</fullName>
    </submittedName>
</protein>
<evidence type="ECO:0000256" key="5">
    <source>
        <dbReference type="SAM" id="MobiDB-lite"/>
    </source>
</evidence>
<organism evidence="7 8">
    <name type="scientific">Chloropicon primus</name>
    <dbReference type="NCBI Taxonomy" id="1764295"/>
    <lineage>
        <taxon>Eukaryota</taxon>
        <taxon>Viridiplantae</taxon>
        <taxon>Chlorophyta</taxon>
        <taxon>Chloropicophyceae</taxon>
        <taxon>Chloropicales</taxon>
        <taxon>Chloropicaceae</taxon>
        <taxon>Chloropicon</taxon>
    </lineage>
</organism>
<dbReference type="Proteomes" id="UP000316726">
    <property type="component" value="Chromosome 12"/>
</dbReference>
<dbReference type="InterPro" id="IPR012879">
    <property type="entry name" value="CCDC47"/>
</dbReference>
<feature type="compositionally biased region" description="Basic and acidic residues" evidence="5">
    <location>
        <begin position="443"/>
        <end position="457"/>
    </location>
</feature>
<gene>
    <name evidence="7" type="ORF">A3770_12p67070</name>
</gene>
<feature type="chain" id="PRO_5022960996" evidence="6">
    <location>
        <begin position="24"/>
        <end position="486"/>
    </location>
</feature>
<evidence type="ECO:0000256" key="4">
    <source>
        <dbReference type="ARBA" id="ARBA00023136"/>
    </source>
</evidence>
<evidence type="ECO:0000256" key="2">
    <source>
        <dbReference type="ARBA" id="ARBA00022692"/>
    </source>
</evidence>
<keyword evidence="2" id="KW-0812">Transmembrane</keyword>
<reference evidence="7 8" key="1">
    <citation type="submission" date="2018-07" db="EMBL/GenBank/DDBJ databases">
        <title>The complete nuclear genome of the prasinophyte Chloropicon primus (CCMP1205).</title>
        <authorList>
            <person name="Pombert J.-F."/>
            <person name="Otis C."/>
            <person name="Turmel M."/>
            <person name="Lemieux C."/>
        </authorList>
    </citation>
    <scope>NUCLEOTIDE SEQUENCE [LARGE SCALE GENOMIC DNA]</scope>
    <source>
        <strain evidence="7 8">CCMP1205</strain>
    </source>
</reference>
<dbReference type="GO" id="GO:0032469">
    <property type="term" value="P:endoplasmic reticulum calcium ion homeostasis"/>
    <property type="evidence" value="ECO:0007669"/>
    <property type="project" value="InterPro"/>
</dbReference>
<comment type="subcellular location">
    <subcellularLocation>
        <location evidence="1">Membrane</location>
        <topology evidence="1">Single-pass membrane protein</topology>
    </subcellularLocation>
</comment>
<dbReference type="GO" id="GO:0005783">
    <property type="term" value="C:endoplasmic reticulum"/>
    <property type="evidence" value="ECO:0007669"/>
    <property type="project" value="InterPro"/>
</dbReference>
<dbReference type="PANTHER" id="PTHR12883:SF0">
    <property type="entry name" value="PAT COMPLEX SUBUNIT CCDC47"/>
    <property type="match status" value="1"/>
</dbReference>
<dbReference type="Pfam" id="PF07946">
    <property type="entry name" value="CCDC47"/>
    <property type="match status" value="1"/>
</dbReference>